<dbReference type="EMBL" id="AHOR02000013">
    <property type="protein sequence ID" value="EMF83420.1"/>
    <property type="molecule type" value="Genomic_DNA"/>
</dbReference>
<evidence type="ECO:0000313" key="2">
    <source>
        <dbReference type="Proteomes" id="UP000011770"/>
    </source>
</evidence>
<name>M3H3S6_9LEPT</name>
<dbReference type="AlphaFoldDB" id="M3H3S6"/>
<sequence>MYYLAADFSLGIKLNSCLVILGIPVSIFERPGSLQFFLREFYKEKSSNIE</sequence>
<organism evidence="1 2">
    <name type="scientific">Leptospira weilii serovar Topaz str. LT2116</name>
    <dbReference type="NCBI Taxonomy" id="1088540"/>
    <lineage>
        <taxon>Bacteria</taxon>
        <taxon>Pseudomonadati</taxon>
        <taxon>Spirochaetota</taxon>
        <taxon>Spirochaetia</taxon>
        <taxon>Leptospirales</taxon>
        <taxon>Leptospiraceae</taxon>
        <taxon>Leptospira</taxon>
    </lineage>
</organism>
<protein>
    <submittedName>
        <fullName evidence="1">Uncharacterized protein</fullName>
    </submittedName>
</protein>
<gene>
    <name evidence="1" type="ORF">LEP1GSC188_1984</name>
</gene>
<comment type="caution">
    <text evidence="1">The sequence shown here is derived from an EMBL/GenBank/DDBJ whole genome shotgun (WGS) entry which is preliminary data.</text>
</comment>
<reference evidence="1 2" key="1">
    <citation type="submission" date="2013-01" db="EMBL/GenBank/DDBJ databases">
        <authorList>
            <person name="Harkins D.M."/>
            <person name="Durkin A.S."/>
            <person name="Brinkac L.M."/>
            <person name="Haft D.H."/>
            <person name="Selengut J.D."/>
            <person name="Sanka R."/>
            <person name="DePew J."/>
            <person name="Purushe J."/>
            <person name="Tulsiani S.M."/>
            <person name="Graham G.C."/>
            <person name="Burns M.-A."/>
            <person name="Dohnt M.F."/>
            <person name="Smythe L.D."/>
            <person name="McKay D.B."/>
            <person name="Craig S.B."/>
            <person name="Vinetz J.M."/>
            <person name="Sutton G.G."/>
            <person name="Nierman W.C."/>
            <person name="Fouts D.E."/>
        </authorList>
    </citation>
    <scope>NUCLEOTIDE SEQUENCE [LARGE SCALE GENOMIC DNA]</scope>
    <source>
        <strain evidence="1 2">LT2116</strain>
    </source>
</reference>
<dbReference type="Proteomes" id="UP000011770">
    <property type="component" value="Unassembled WGS sequence"/>
</dbReference>
<evidence type="ECO:0000313" key="1">
    <source>
        <dbReference type="EMBL" id="EMF83420.1"/>
    </source>
</evidence>
<accession>M3H3S6</accession>
<proteinExistence type="predicted"/>